<feature type="transmembrane region" description="Helical" evidence="1">
    <location>
        <begin position="126"/>
        <end position="150"/>
    </location>
</feature>
<organism evidence="2 3">
    <name type="scientific">Candidatus Beckwithbacteria bacterium RIFCSPHIGHO2_12_FULL_47_17</name>
    <dbReference type="NCBI Taxonomy" id="1797460"/>
    <lineage>
        <taxon>Bacteria</taxon>
        <taxon>Candidatus Beckwithiibacteriota</taxon>
    </lineage>
</organism>
<feature type="transmembrane region" description="Helical" evidence="1">
    <location>
        <begin position="188"/>
        <end position="215"/>
    </location>
</feature>
<feature type="transmembrane region" description="Helical" evidence="1">
    <location>
        <begin position="103"/>
        <end position="119"/>
    </location>
</feature>
<dbReference type="Proteomes" id="UP000176791">
    <property type="component" value="Unassembled WGS sequence"/>
</dbReference>
<reference evidence="2 3" key="1">
    <citation type="journal article" date="2016" name="Nat. Commun.">
        <title>Thousands of microbial genomes shed light on interconnected biogeochemical processes in an aquifer system.</title>
        <authorList>
            <person name="Anantharaman K."/>
            <person name="Brown C.T."/>
            <person name="Hug L.A."/>
            <person name="Sharon I."/>
            <person name="Castelle C.J."/>
            <person name="Probst A.J."/>
            <person name="Thomas B.C."/>
            <person name="Singh A."/>
            <person name="Wilkins M.J."/>
            <person name="Karaoz U."/>
            <person name="Brodie E.L."/>
            <person name="Williams K.H."/>
            <person name="Hubbard S.S."/>
            <person name="Banfield J.F."/>
        </authorList>
    </citation>
    <scope>NUCLEOTIDE SEQUENCE [LARGE SCALE GENOMIC DNA]</scope>
</reference>
<sequence>MWNLLTQSYWRDEAFSVMLASHPLKDIFSLVVKLDHTPPFFYYLQHFWISAFGSGEIAARSLSLLFHLLTVYFGWKLTKSCLVGLAIFLNPFLWNYALEARHYSVYAALVLGGVYFYLAKKYTRSVVFWALALLTHNFAWLYFLIFLILYKAKKLLPTLIIGAAWLPFAWQQISRLNQGMWLDPPSGWLWWLASFKAFTTTPLLTWLSLALLVLSLVRPKKLLLLAVAPPLLTYLISRFWVPIYLERYLLPTLPLLIVGAGLSLKQFKWTKYLATAYLLVLFVIFIQINQQTTKAPMRQVVKNIVSQIQPEEIIVTEQPINYLEVYYYLKQSGKENLLYSYLYPGEDLIPYYVGTDLIKPWQEIVGAPPGRPFWLVKPDASVVRYD</sequence>
<evidence type="ECO:0000313" key="3">
    <source>
        <dbReference type="Proteomes" id="UP000176791"/>
    </source>
</evidence>
<dbReference type="EMBL" id="MEZN01000012">
    <property type="protein sequence ID" value="OGD56596.1"/>
    <property type="molecule type" value="Genomic_DNA"/>
</dbReference>
<keyword evidence="1" id="KW-0472">Membrane</keyword>
<feature type="transmembrane region" description="Helical" evidence="1">
    <location>
        <begin position="47"/>
        <end position="73"/>
    </location>
</feature>
<proteinExistence type="predicted"/>
<evidence type="ECO:0008006" key="4">
    <source>
        <dbReference type="Google" id="ProtNLM"/>
    </source>
</evidence>
<feature type="transmembrane region" description="Helical" evidence="1">
    <location>
        <begin position="271"/>
        <end position="288"/>
    </location>
</feature>
<feature type="transmembrane region" description="Helical" evidence="1">
    <location>
        <begin position="222"/>
        <end position="241"/>
    </location>
</feature>
<keyword evidence="1" id="KW-1133">Transmembrane helix</keyword>
<feature type="transmembrane region" description="Helical" evidence="1">
    <location>
        <begin position="80"/>
        <end position="97"/>
    </location>
</feature>
<gene>
    <name evidence="2" type="ORF">A3E73_03165</name>
</gene>
<accession>A0A1F5DNJ6</accession>
<name>A0A1F5DNJ6_9BACT</name>
<evidence type="ECO:0000313" key="2">
    <source>
        <dbReference type="EMBL" id="OGD56596.1"/>
    </source>
</evidence>
<evidence type="ECO:0000256" key="1">
    <source>
        <dbReference type="SAM" id="Phobius"/>
    </source>
</evidence>
<comment type="caution">
    <text evidence="2">The sequence shown here is derived from an EMBL/GenBank/DDBJ whole genome shotgun (WGS) entry which is preliminary data.</text>
</comment>
<protein>
    <recommendedName>
        <fullName evidence="4">Glycosyltransferase RgtA/B/C/D-like domain-containing protein</fullName>
    </recommendedName>
</protein>
<keyword evidence="1" id="KW-0812">Transmembrane</keyword>
<dbReference type="AlphaFoldDB" id="A0A1F5DNJ6"/>